<name>A0A1L0ALY8_9GAMM</name>
<gene>
    <name evidence="1" type="ORF">NVI5450_4673</name>
</gene>
<proteinExistence type="predicted"/>
<dbReference type="AlphaFoldDB" id="A0A1L0ALY8"/>
<evidence type="ECO:0000313" key="1">
    <source>
        <dbReference type="EMBL" id="SGZ18627.1"/>
    </source>
</evidence>
<sequence>MQKSVYSLVMIDNRAAFFKQTGTAWVTEQISGETWHSVKSESQLQNMVKKLSERLNSENDLKQVSLQVTYDESSNHLLATLANTLYQHQCNDWQLFCYQPLLFRVSVAYGKPGATSLDDYLLTKLLPLLSDCFNYQDDNLIVEKQRAELSHQDDMVTLQHIKSSMEREIQALKQQVNIQHKLDLEQLLCFLPLFYKDVWNTLTPEDLAVLSGNLIQKINIQSPYHEPDKNTVLTLKKRFMRLSENHQQSIIQFCHTLEHPLSVRHEMSDYLESV</sequence>
<dbReference type="OrthoDB" id="7009438at2"/>
<reference evidence="1 2" key="1">
    <citation type="submission" date="2016-11" db="EMBL/GenBank/DDBJ databases">
        <authorList>
            <person name="Jaros S."/>
            <person name="Januszkiewicz K."/>
            <person name="Wedrychowicz H."/>
        </authorList>
    </citation>
    <scope>NUCLEOTIDE SEQUENCE [LARGE SCALE GENOMIC DNA]</scope>
    <source>
        <strain evidence="1">NVI 5450</strain>
    </source>
</reference>
<dbReference type="Proteomes" id="UP000183794">
    <property type="component" value="Unassembled WGS sequence"/>
</dbReference>
<organism evidence="1 2">
    <name type="scientific">Moritella viscosa</name>
    <dbReference type="NCBI Taxonomy" id="80854"/>
    <lineage>
        <taxon>Bacteria</taxon>
        <taxon>Pseudomonadati</taxon>
        <taxon>Pseudomonadota</taxon>
        <taxon>Gammaproteobacteria</taxon>
        <taxon>Alteromonadales</taxon>
        <taxon>Moritellaceae</taxon>
        <taxon>Moritella</taxon>
    </lineage>
</organism>
<evidence type="ECO:0000313" key="2">
    <source>
        <dbReference type="Proteomes" id="UP000183794"/>
    </source>
</evidence>
<dbReference type="EMBL" id="FPLD01000135">
    <property type="protein sequence ID" value="SGZ18627.1"/>
    <property type="molecule type" value="Genomic_DNA"/>
</dbReference>
<accession>A0A1L0ALY8</accession>
<protein>
    <submittedName>
        <fullName evidence="1">Uncharacterized protein</fullName>
    </submittedName>
</protein>
<dbReference type="RefSeq" id="WP_075498130.1">
    <property type="nucleotide sequence ID" value="NZ_CAWRBC010000013.1"/>
</dbReference>